<dbReference type="PANTHER" id="PTHR47722">
    <property type="entry name" value="EXPRESSED PROTEIN"/>
    <property type="match status" value="1"/>
</dbReference>
<dbReference type="AlphaFoldDB" id="A0A9J5ZJK7"/>
<sequence length="61" mass="6937">MVLGPVLQKGIWIPPHGIRDVLRFHLAEPEYTMTLLVKPRFIVPLCHTINVFVLVGCKDTN</sequence>
<dbReference type="InterPro" id="IPR044207">
    <property type="entry name" value="At5g39250-like"/>
</dbReference>
<organism evidence="1 2">
    <name type="scientific">Solanum commersonii</name>
    <name type="common">Commerson's wild potato</name>
    <name type="synonym">Commerson's nightshade</name>
    <dbReference type="NCBI Taxonomy" id="4109"/>
    <lineage>
        <taxon>Eukaryota</taxon>
        <taxon>Viridiplantae</taxon>
        <taxon>Streptophyta</taxon>
        <taxon>Embryophyta</taxon>
        <taxon>Tracheophyta</taxon>
        <taxon>Spermatophyta</taxon>
        <taxon>Magnoliopsida</taxon>
        <taxon>eudicotyledons</taxon>
        <taxon>Gunneridae</taxon>
        <taxon>Pentapetalae</taxon>
        <taxon>asterids</taxon>
        <taxon>lamiids</taxon>
        <taxon>Solanales</taxon>
        <taxon>Solanaceae</taxon>
        <taxon>Solanoideae</taxon>
        <taxon>Solaneae</taxon>
        <taxon>Solanum</taxon>
    </lineage>
</organism>
<keyword evidence="2" id="KW-1185">Reference proteome</keyword>
<accession>A0A9J5ZJK7</accession>
<dbReference type="PANTHER" id="PTHR47722:SF1">
    <property type="entry name" value="F-BOX DOMAIN CONTAINING PROTEIN, EXPRESSED"/>
    <property type="match status" value="1"/>
</dbReference>
<evidence type="ECO:0000313" key="2">
    <source>
        <dbReference type="Proteomes" id="UP000824120"/>
    </source>
</evidence>
<proteinExistence type="predicted"/>
<evidence type="ECO:0000313" key="1">
    <source>
        <dbReference type="EMBL" id="KAG5612360.1"/>
    </source>
</evidence>
<protein>
    <submittedName>
        <fullName evidence="1">Uncharacterized protein</fullName>
    </submittedName>
</protein>
<name>A0A9J5ZJK7_SOLCO</name>
<dbReference type="EMBL" id="JACXVP010000004">
    <property type="protein sequence ID" value="KAG5612360.1"/>
    <property type="molecule type" value="Genomic_DNA"/>
</dbReference>
<reference evidence="1 2" key="1">
    <citation type="submission" date="2020-09" db="EMBL/GenBank/DDBJ databases">
        <title>De no assembly of potato wild relative species, Solanum commersonii.</title>
        <authorList>
            <person name="Cho K."/>
        </authorList>
    </citation>
    <scope>NUCLEOTIDE SEQUENCE [LARGE SCALE GENOMIC DNA]</scope>
    <source>
        <strain evidence="1">LZ3.2</strain>
        <tissue evidence="1">Leaf</tissue>
    </source>
</reference>
<comment type="caution">
    <text evidence="1">The sequence shown here is derived from an EMBL/GenBank/DDBJ whole genome shotgun (WGS) entry which is preliminary data.</text>
</comment>
<dbReference type="Proteomes" id="UP000824120">
    <property type="component" value="Chromosome 4"/>
</dbReference>
<gene>
    <name evidence="1" type="ORF">H5410_023641</name>
</gene>